<dbReference type="GO" id="GO:0016788">
    <property type="term" value="F:hydrolase activity, acting on ester bonds"/>
    <property type="evidence" value="ECO:0007669"/>
    <property type="project" value="InterPro"/>
</dbReference>
<name>A0A6P2K6Q5_9BURK</name>
<dbReference type="SUPFAM" id="SSF53187">
    <property type="entry name" value="Zn-dependent exopeptidases"/>
    <property type="match status" value="1"/>
</dbReference>
<dbReference type="AlphaFoldDB" id="A0A6P2K6Q5"/>
<dbReference type="CDD" id="cd06252">
    <property type="entry name" value="M14_ASTE_ASPA-like"/>
    <property type="match status" value="1"/>
</dbReference>
<dbReference type="Proteomes" id="UP000494261">
    <property type="component" value="Unassembled WGS sequence"/>
</dbReference>
<evidence type="ECO:0000256" key="3">
    <source>
        <dbReference type="ARBA" id="ARBA00022801"/>
    </source>
</evidence>
<dbReference type="Pfam" id="PF24827">
    <property type="entry name" value="AstE_AspA_cat"/>
    <property type="match status" value="1"/>
</dbReference>
<dbReference type="InterPro" id="IPR043795">
    <property type="entry name" value="N-alpha-Ac-DABA-like"/>
</dbReference>
<evidence type="ECO:0000256" key="1">
    <source>
        <dbReference type="ARBA" id="ARBA00001947"/>
    </source>
</evidence>
<feature type="domain" description="Succinylglutamate desuccinylase/Aspartoacylase catalytic" evidence="5">
    <location>
        <begin position="44"/>
        <end position="231"/>
    </location>
</feature>
<gene>
    <name evidence="6" type="ORF">BLA13014_02201</name>
</gene>
<dbReference type="PIRSF" id="PIRSF039012">
    <property type="entry name" value="ASP"/>
    <property type="match status" value="1"/>
</dbReference>
<dbReference type="GO" id="GO:0016811">
    <property type="term" value="F:hydrolase activity, acting on carbon-nitrogen (but not peptide) bonds, in linear amides"/>
    <property type="evidence" value="ECO:0007669"/>
    <property type="project" value="InterPro"/>
</dbReference>
<dbReference type="Gene3D" id="3.40.630.10">
    <property type="entry name" value="Zn peptidases"/>
    <property type="match status" value="1"/>
</dbReference>
<dbReference type="EMBL" id="CABVQC010000012">
    <property type="protein sequence ID" value="VWB50744.1"/>
    <property type="molecule type" value="Genomic_DNA"/>
</dbReference>
<evidence type="ECO:0000256" key="4">
    <source>
        <dbReference type="ARBA" id="ARBA00022833"/>
    </source>
</evidence>
<keyword evidence="4" id="KW-0862">Zinc</keyword>
<evidence type="ECO:0000259" key="5">
    <source>
        <dbReference type="Pfam" id="PF24827"/>
    </source>
</evidence>
<keyword evidence="3" id="KW-0378">Hydrolase</keyword>
<evidence type="ECO:0000313" key="7">
    <source>
        <dbReference type="Proteomes" id="UP000494261"/>
    </source>
</evidence>
<dbReference type="PANTHER" id="PTHR37326">
    <property type="entry name" value="BLL3975 PROTEIN"/>
    <property type="match status" value="1"/>
</dbReference>
<organism evidence="6 7">
    <name type="scientific">Burkholderia aenigmatica</name>
    <dbReference type="NCBI Taxonomy" id="2015348"/>
    <lineage>
        <taxon>Bacteria</taxon>
        <taxon>Pseudomonadati</taxon>
        <taxon>Pseudomonadota</taxon>
        <taxon>Betaproteobacteria</taxon>
        <taxon>Burkholderiales</taxon>
        <taxon>Burkholderiaceae</taxon>
        <taxon>Burkholderia</taxon>
        <taxon>Burkholderia cepacia complex</taxon>
    </lineage>
</organism>
<evidence type="ECO:0000256" key="2">
    <source>
        <dbReference type="ARBA" id="ARBA00022723"/>
    </source>
</evidence>
<keyword evidence="2" id="KW-0479">Metal-binding</keyword>
<evidence type="ECO:0000313" key="6">
    <source>
        <dbReference type="EMBL" id="VWB50744.1"/>
    </source>
</evidence>
<accession>A0A6P2K6Q5</accession>
<protein>
    <submittedName>
        <fullName evidence="6">Ectoine utilization protein EutE</fullName>
    </submittedName>
</protein>
<sequence>MTRLNIDWQLDGRQAAYLELPSSTNTSAWQNLRIPVFFFRNGVGPSTLLLGGSHGDEYEGQIALSKLAHALDARALAGSVIIIPSLNLPAVLDGARLSPLDNCNLNREFPGNDRGSVTQRLAHFISYELVPRVDHVVDLHSGGRTLRFHPCMFVHEQSDASRTAAFIDAARSFDAPFTVVLREDHADVMIDDVVERAGKLMLASELGGSALVTPSTIKLTHDGLHRLLRHLGHFRRADCRTPAPASRVLHVPGSEYTVLADDTALFEPMVELGATIRQGDVLGVQHYMDRTTPPAPVHAPREGVLLCLNGQALVRRDDTVAVIAVPFTADTPGN</sequence>
<comment type="cofactor">
    <cofactor evidence="1">
        <name>Zn(2+)</name>
        <dbReference type="ChEBI" id="CHEBI:29105"/>
    </cofactor>
</comment>
<dbReference type="GO" id="GO:0046872">
    <property type="term" value="F:metal ion binding"/>
    <property type="evidence" value="ECO:0007669"/>
    <property type="project" value="UniProtKB-KW"/>
</dbReference>
<dbReference type="PANTHER" id="PTHR37326:SF1">
    <property type="entry name" value="BLL3975 PROTEIN"/>
    <property type="match status" value="1"/>
</dbReference>
<dbReference type="InterPro" id="IPR055438">
    <property type="entry name" value="AstE_AspA_cat"/>
</dbReference>
<dbReference type="InterPro" id="IPR053138">
    <property type="entry name" value="N-alpha-Ac-DABA_deacetylase"/>
</dbReference>
<reference evidence="6 7" key="1">
    <citation type="submission" date="2019-09" db="EMBL/GenBank/DDBJ databases">
        <authorList>
            <person name="Depoorter E."/>
        </authorList>
    </citation>
    <scope>NUCLEOTIDE SEQUENCE [LARGE SCALE GENOMIC DNA]</scope>
    <source>
        <strain evidence="6">LMG 13014</strain>
    </source>
</reference>
<proteinExistence type="predicted"/>